<evidence type="ECO:0000313" key="2">
    <source>
        <dbReference type="EMBL" id="MBX63919.1"/>
    </source>
</evidence>
<keyword evidence="1" id="KW-0732">Signal</keyword>
<dbReference type="EMBL" id="GGEC01083435">
    <property type="protein sequence ID" value="MBX63919.1"/>
    <property type="molecule type" value="Transcribed_RNA"/>
</dbReference>
<sequence length="30" mass="3451">MMVTTFALWFSSLCFAVPLKVPKSKFQTQN</sequence>
<protein>
    <submittedName>
        <fullName evidence="2">Uncharacterized protein</fullName>
    </submittedName>
</protein>
<name>A0A2P2QAJ9_RHIMU</name>
<feature type="chain" id="PRO_5015106417" evidence="1">
    <location>
        <begin position="17"/>
        <end position="30"/>
    </location>
</feature>
<proteinExistence type="predicted"/>
<evidence type="ECO:0000256" key="1">
    <source>
        <dbReference type="SAM" id="SignalP"/>
    </source>
</evidence>
<accession>A0A2P2QAJ9</accession>
<reference evidence="2" key="1">
    <citation type="submission" date="2018-02" db="EMBL/GenBank/DDBJ databases">
        <title>Rhizophora mucronata_Transcriptome.</title>
        <authorList>
            <person name="Meera S.P."/>
            <person name="Sreeshan A."/>
            <person name="Augustine A."/>
        </authorList>
    </citation>
    <scope>NUCLEOTIDE SEQUENCE</scope>
    <source>
        <tissue evidence="2">Leaf</tissue>
    </source>
</reference>
<feature type="signal peptide" evidence="1">
    <location>
        <begin position="1"/>
        <end position="16"/>
    </location>
</feature>
<dbReference type="AlphaFoldDB" id="A0A2P2QAJ9"/>
<organism evidence="2">
    <name type="scientific">Rhizophora mucronata</name>
    <name type="common">Asiatic mangrove</name>
    <dbReference type="NCBI Taxonomy" id="61149"/>
    <lineage>
        <taxon>Eukaryota</taxon>
        <taxon>Viridiplantae</taxon>
        <taxon>Streptophyta</taxon>
        <taxon>Embryophyta</taxon>
        <taxon>Tracheophyta</taxon>
        <taxon>Spermatophyta</taxon>
        <taxon>Magnoliopsida</taxon>
        <taxon>eudicotyledons</taxon>
        <taxon>Gunneridae</taxon>
        <taxon>Pentapetalae</taxon>
        <taxon>rosids</taxon>
        <taxon>fabids</taxon>
        <taxon>Malpighiales</taxon>
        <taxon>Rhizophoraceae</taxon>
        <taxon>Rhizophora</taxon>
    </lineage>
</organism>